<dbReference type="EMBL" id="CM047749">
    <property type="protein sequence ID" value="KAJ0010742.1"/>
    <property type="molecule type" value="Genomic_DNA"/>
</dbReference>
<evidence type="ECO:0000313" key="1">
    <source>
        <dbReference type="EMBL" id="KAJ0010742.1"/>
    </source>
</evidence>
<reference evidence="2" key="1">
    <citation type="journal article" date="2023" name="G3 (Bethesda)">
        <title>Genome assembly and association tests identify interacting loci associated with vigor, precocity, and sex in interspecific pistachio rootstocks.</title>
        <authorList>
            <person name="Palmer W."/>
            <person name="Jacygrad E."/>
            <person name="Sagayaradj S."/>
            <person name="Cavanaugh K."/>
            <person name="Han R."/>
            <person name="Bertier L."/>
            <person name="Beede B."/>
            <person name="Kafkas S."/>
            <person name="Golino D."/>
            <person name="Preece J."/>
            <person name="Michelmore R."/>
        </authorList>
    </citation>
    <scope>NUCLEOTIDE SEQUENCE [LARGE SCALE GENOMIC DNA]</scope>
</reference>
<organism evidence="1 2">
    <name type="scientific">Pistacia integerrima</name>
    <dbReference type="NCBI Taxonomy" id="434235"/>
    <lineage>
        <taxon>Eukaryota</taxon>
        <taxon>Viridiplantae</taxon>
        <taxon>Streptophyta</taxon>
        <taxon>Embryophyta</taxon>
        <taxon>Tracheophyta</taxon>
        <taxon>Spermatophyta</taxon>
        <taxon>Magnoliopsida</taxon>
        <taxon>eudicotyledons</taxon>
        <taxon>Gunneridae</taxon>
        <taxon>Pentapetalae</taxon>
        <taxon>rosids</taxon>
        <taxon>malvids</taxon>
        <taxon>Sapindales</taxon>
        <taxon>Anacardiaceae</taxon>
        <taxon>Pistacia</taxon>
    </lineage>
</organism>
<name>A0ACC0X511_9ROSI</name>
<gene>
    <name evidence="1" type="ORF">Pint_33239</name>
</gene>
<sequence length="95" mass="10867">MEECKVTISKEKSLISNVSALEFAKILLVYKVTLDFSPVSLRVLRILSSGVSAFLFSELRVNLLCSYRLRSGSYKVYSRQGLPTSKGWKRHYIIF</sequence>
<keyword evidence="2" id="KW-1185">Reference proteome</keyword>
<dbReference type="Proteomes" id="UP001163603">
    <property type="component" value="Chromosome 14"/>
</dbReference>
<evidence type="ECO:0000313" key="2">
    <source>
        <dbReference type="Proteomes" id="UP001163603"/>
    </source>
</evidence>
<comment type="caution">
    <text evidence="1">The sequence shown here is derived from an EMBL/GenBank/DDBJ whole genome shotgun (WGS) entry which is preliminary data.</text>
</comment>
<proteinExistence type="predicted"/>
<accession>A0ACC0X511</accession>
<protein>
    <submittedName>
        <fullName evidence="1">Uncharacterized protein</fullName>
    </submittedName>
</protein>